<dbReference type="Proteomes" id="UP000195667">
    <property type="component" value="Unassembled WGS sequence"/>
</dbReference>
<accession>A0A1R4H796</accession>
<protein>
    <recommendedName>
        <fullName evidence="3">Preprotein translocase subunit SecB</fullName>
    </recommendedName>
</protein>
<dbReference type="SUPFAM" id="SSF54611">
    <property type="entry name" value="SecB-like"/>
    <property type="match status" value="1"/>
</dbReference>
<evidence type="ECO:0000313" key="2">
    <source>
        <dbReference type="Proteomes" id="UP000195667"/>
    </source>
</evidence>
<gene>
    <name evidence="1" type="ORF">CRENPOLYSF1_240013</name>
</gene>
<sequence length="177" mass="20411">MNHVALKNAINNLSIAMIYVRTTTAYLHNEFDPLVPNQELIAQFNIAAQSYRIKEFQDGATDNNRKVLVYQTEARMRYLKTPIPEPLESEEQLNSLTVAEIVTVFTSEYIINCSEELAQDSITEFGRINVLHQVWPYWREYCQSTCIRMSLPVSIMPMYVINKEIEKSKADIPSCVV</sequence>
<organism evidence="1 2">
    <name type="scientific">Crenothrix polyspora</name>
    <dbReference type="NCBI Taxonomy" id="360316"/>
    <lineage>
        <taxon>Bacteria</taxon>
        <taxon>Pseudomonadati</taxon>
        <taxon>Pseudomonadota</taxon>
        <taxon>Gammaproteobacteria</taxon>
        <taxon>Methylococcales</taxon>
        <taxon>Crenotrichaceae</taxon>
        <taxon>Crenothrix</taxon>
    </lineage>
</organism>
<dbReference type="InterPro" id="IPR035958">
    <property type="entry name" value="SecB-like_sf"/>
</dbReference>
<reference evidence="2" key="1">
    <citation type="submission" date="2017-02" db="EMBL/GenBank/DDBJ databases">
        <authorList>
            <person name="Daims H."/>
        </authorList>
    </citation>
    <scope>NUCLEOTIDE SEQUENCE [LARGE SCALE GENOMIC DNA]</scope>
</reference>
<evidence type="ECO:0008006" key="3">
    <source>
        <dbReference type="Google" id="ProtNLM"/>
    </source>
</evidence>
<proteinExistence type="predicted"/>
<name>A0A1R4H796_9GAMM</name>
<keyword evidence="2" id="KW-1185">Reference proteome</keyword>
<dbReference type="AlphaFoldDB" id="A0A1R4H796"/>
<dbReference type="RefSeq" id="WP_087143228.1">
    <property type="nucleotide sequence ID" value="NZ_FUKI01000098.1"/>
</dbReference>
<evidence type="ECO:0000313" key="1">
    <source>
        <dbReference type="EMBL" id="SJM92056.1"/>
    </source>
</evidence>
<dbReference type="OrthoDB" id="6058761at2"/>
<dbReference type="EMBL" id="FUKI01000098">
    <property type="protein sequence ID" value="SJM92056.1"/>
    <property type="molecule type" value="Genomic_DNA"/>
</dbReference>